<keyword evidence="2 5" id="KW-0812">Transmembrane</keyword>
<reference evidence="8" key="1">
    <citation type="submission" date="2017-01" db="EMBL/GenBank/DDBJ databases">
        <authorList>
            <person name="Wang Y."/>
            <person name="White M."/>
            <person name="Kvist S."/>
            <person name="Moncalvo J.-M."/>
        </authorList>
    </citation>
    <scope>NUCLEOTIDE SEQUENCE [LARGE SCALE GENOMIC DNA]</scope>
    <source>
        <strain evidence="8">COL-18-3</strain>
    </source>
</reference>
<keyword evidence="8" id="KW-1185">Reference proteome</keyword>
<feature type="transmembrane region" description="Helical" evidence="5">
    <location>
        <begin position="7"/>
        <end position="33"/>
    </location>
</feature>
<feature type="transmembrane region" description="Helical" evidence="5">
    <location>
        <begin position="101"/>
        <end position="122"/>
    </location>
</feature>
<evidence type="ECO:0000259" key="6">
    <source>
        <dbReference type="Pfam" id="PF01490"/>
    </source>
</evidence>
<gene>
    <name evidence="7" type="ORF">AX774_g8186</name>
</gene>
<dbReference type="AlphaFoldDB" id="A0A1R1PBR9"/>
<evidence type="ECO:0000256" key="3">
    <source>
        <dbReference type="ARBA" id="ARBA00022989"/>
    </source>
</evidence>
<proteinExistence type="predicted"/>
<dbReference type="Proteomes" id="UP000188320">
    <property type="component" value="Unassembled WGS sequence"/>
</dbReference>
<comment type="caution">
    <text evidence="7">The sequence shown here is derived from an EMBL/GenBank/DDBJ whole genome shotgun (WGS) entry which is preliminary data.</text>
</comment>
<comment type="subcellular location">
    <subcellularLocation>
        <location evidence="1">Membrane</location>
    </subcellularLocation>
</comment>
<evidence type="ECO:0000256" key="5">
    <source>
        <dbReference type="SAM" id="Phobius"/>
    </source>
</evidence>
<protein>
    <recommendedName>
        <fullName evidence="6">Amino acid transporter transmembrane domain-containing protein</fullName>
    </recommendedName>
</protein>
<feature type="transmembrane region" description="Helical" evidence="5">
    <location>
        <begin position="128"/>
        <end position="148"/>
    </location>
</feature>
<evidence type="ECO:0000256" key="2">
    <source>
        <dbReference type="ARBA" id="ARBA00022692"/>
    </source>
</evidence>
<dbReference type="Pfam" id="PF01490">
    <property type="entry name" value="Aa_trans"/>
    <property type="match status" value="1"/>
</dbReference>
<dbReference type="GO" id="GO:0016020">
    <property type="term" value="C:membrane"/>
    <property type="evidence" value="ECO:0007669"/>
    <property type="project" value="UniProtKB-SubCell"/>
</dbReference>
<dbReference type="EMBL" id="LSSK01001928">
    <property type="protein sequence ID" value="OMH78425.1"/>
    <property type="molecule type" value="Genomic_DNA"/>
</dbReference>
<dbReference type="OrthoDB" id="40134at2759"/>
<feature type="domain" description="Amino acid transporter transmembrane" evidence="6">
    <location>
        <begin position="9"/>
        <end position="180"/>
    </location>
</feature>
<evidence type="ECO:0000313" key="7">
    <source>
        <dbReference type="EMBL" id="OMH78425.1"/>
    </source>
</evidence>
<keyword evidence="4 5" id="KW-0472">Membrane</keyword>
<evidence type="ECO:0000313" key="8">
    <source>
        <dbReference type="Proteomes" id="UP000188320"/>
    </source>
</evidence>
<evidence type="ECO:0000256" key="4">
    <source>
        <dbReference type="ARBA" id="ARBA00023136"/>
    </source>
</evidence>
<accession>A0A1R1PBR9</accession>
<feature type="transmembrane region" description="Helical" evidence="5">
    <location>
        <begin position="160"/>
        <end position="186"/>
    </location>
</feature>
<organism evidence="7 8">
    <name type="scientific">Zancudomyces culisetae</name>
    <name type="common">Gut fungus</name>
    <name type="synonym">Smittium culisetae</name>
    <dbReference type="NCBI Taxonomy" id="1213189"/>
    <lineage>
        <taxon>Eukaryota</taxon>
        <taxon>Fungi</taxon>
        <taxon>Fungi incertae sedis</taxon>
        <taxon>Zoopagomycota</taxon>
        <taxon>Kickxellomycotina</taxon>
        <taxon>Harpellomycetes</taxon>
        <taxon>Harpellales</taxon>
        <taxon>Legeriomycetaceae</taxon>
        <taxon>Zancudomyces</taxon>
    </lineage>
</organism>
<evidence type="ECO:0000256" key="1">
    <source>
        <dbReference type="ARBA" id="ARBA00004370"/>
    </source>
</evidence>
<sequence>MLFPKSWPVVLLFGSLAMSVVYALFGSGIYYYIGDGGSIANVPYQHPYNPLTIATYPFILFHAIIMVPIYFYVISFDWETAFNMHRIVVARRAVSLKILRIALRSCLWLGVLFCAVVIPRSFAVFNTLSIFSSSFALYIIPAACYLHLYGWRSCNIVEKIGSVVVIFVGISTLIFGTLGSLLYVLYGSRSNPQF</sequence>
<dbReference type="InterPro" id="IPR013057">
    <property type="entry name" value="AA_transpt_TM"/>
</dbReference>
<keyword evidence="3 5" id="KW-1133">Transmembrane helix</keyword>
<feature type="transmembrane region" description="Helical" evidence="5">
    <location>
        <begin position="53"/>
        <end position="74"/>
    </location>
</feature>
<name>A0A1R1PBR9_ZANCU</name>